<dbReference type="EMBL" id="QCXX01000002">
    <property type="protein sequence ID" value="PUV24785.1"/>
    <property type="molecule type" value="Genomic_DNA"/>
</dbReference>
<dbReference type="Pfam" id="PF10652">
    <property type="entry name" value="DUF2480"/>
    <property type="match status" value="1"/>
</dbReference>
<dbReference type="InterPro" id="IPR018914">
    <property type="entry name" value="DUF2480"/>
</dbReference>
<dbReference type="RefSeq" id="WP_108633120.1">
    <property type="nucleotide sequence ID" value="NZ_QCXX01000002.1"/>
</dbReference>
<proteinExistence type="predicted"/>
<protein>
    <recommendedName>
        <fullName evidence="3">DUF2480 domain-containing protein</fullName>
    </recommendedName>
</protein>
<dbReference type="AlphaFoldDB" id="A0A363NVD7"/>
<evidence type="ECO:0000313" key="1">
    <source>
        <dbReference type="EMBL" id="PUV24785.1"/>
    </source>
</evidence>
<dbReference type="Proteomes" id="UP000250831">
    <property type="component" value="Unassembled WGS sequence"/>
</dbReference>
<dbReference type="OrthoDB" id="758966at2"/>
<organism evidence="1 2">
    <name type="scientific">Sphingobacterium athyrii</name>
    <dbReference type="NCBI Taxonomy" id="2152717"/>
    <lineage>
        <taxon>Bacteria</taxon>
        <taxon>Pseudomonadati</taxon>
        <taxon>Bacteroidota</taxon>
        <taxon>Sphingobacteriia</taxon>
        <taxon>Sphingobacteriales</taxon>
        <taxon>Sphingobacteriaceae</taxon>
        <taxon>Sphingobacterium</taxon>
    </lineage>
</organism>
<name>A0A363NVD7_9SPHI</name>
<reference evidence="1 2" key="1">
    <citation type="submission" date="2018-04" db="EMBL/GenBank/DDBJ databases">
        <title>Sphingobacterium sp. M46 Genome.</title>
        <authorList>
            <person name="Cheng J."/>
            <person name="Li Y."/>
        </authorList>
    </citation>
    <scope>NUCLEOTIDE SEQUENCE [LARGE SCALE GENOMIC DNA]</scope>
    <source>
        <strain evidence="1 2">M46</strain>
    </source>
</reference>
<evidence type="ECO:0000313" key="2">
    <source>
        <dbReference type="Proteomes" id="UP000250831"/>
    </source>
</evidence>
<keyword evidence="2" id="KW-1185">Reference proteome</keyword>
<sequence>MFVNKVENSGILALDLIDFKTTLEIIEFDIKALFYQEMIVKEKEFKAALAALELTPFIGKAVAFTCSVDAIIPPWVYMALAEKFHPDVVYYDFKSVETMELELWTQHLKLADLSLYRDQKVVIRARPNMPESLYILATSRLIPIVKTLMYGEIGMPKVIFKRT</sequence>
<gene>
    <name evidence="1" type="ORF">DCO56_07395</name>
</gene>
<accession>A0A363NVD7</accession>
<comment type="caution">
    <text evidence="1">The sequence shown here is derived from an EMBL/GenBank/DDBJ whole genome shotgun (WGS) entry which is preliminary data.</text>
</comment>
<evidence type="ECO:0008006" key="3">
    <source>
        <dbReference type="Google" id="ProtNLM"/>
    </source>
</evidence>